<evidence type="ECO:0000313" key="2">
    <source>
        <dbReference type="Proteomes" id="UP000514720"/>
    </source>
</evidence>
<dbReference type="EMBL" id="CP048914">
    <property type="protein sequence ID" value="QMS85549.1"/>
    <property type="molecule type" value="Genomic_DNA"/>
</dbReference>
<accession>A0A7L7KT20</accession>
<evidence type="ECO:0000313" key="1">
    <source>
        <dbReference type="EMBL" id="QMS85549.1"/>
    </source>
</evidence>
<dbReference type="AlphaFoldDB" id="A0A7L7KT20"/>
<dbReference type="Proteomes" id="UP000514720">
    <property type="component" value="Chromosome"/>
</dbReference>
<dbReference type="KEGG" id="xcl:G4Z02_07275"/>
<proteinExistence type="predicted"/>
<sequence length="118" mass="13889">MGFLSPLAESKELHSEVGLRSHYYKTNYQKAKAVIMEYAQKNKIEVRHIDDEHKELFLQASKYHIIVSFVQVTPYETSVDFKVEMYTMLGFNRPKKKIMALYEYLDKQLPYKGVGLHP</sequence>
<protein>
    <submittedName>
        <fullName evidence="1">Uncharacterized protein</fullName>
    </submittedName>
</protein>
<organism evidence="1 2">
    <name type="scientific">Candidatus Xianfuyuplasma coldseepsis</name>
    <dbReference type="NCBI Taxonomy" id="2782163"/>
    <lineage>
        <taxon>Bacteria</taxon>
        <taxon>Bacillati</taxon>
        <taxon>Mycoplasmatota</taxon>
        <taxon>Mollicutes</taxon>
        <taxon>Candidatus Izemoplasmatales</taxon>
        <taxon>Candidatus Izemoplasmataceae</taxon>
        <taxon>Candidatus Xianfuyuplasma</taxon>
    </lineage>
</organism>
<keyword evidence="2" id="KW-1185">Reference proteome</keyword>
<name>A0A7L7KT20_9MOLU</name>
<reference evidence="1 2" key="1">
    <citation type="submission" date="2020-02" db="EMBL/GenBank/DDBJ databases">
        <authorList>
            <person name="Zheng R.K."/>
            <person name="Sun C.M."/>
        </authorList>
    </citation>
    <scope>NUCLEOTIDE SEQUENCE [LARGE SCALE GENOMIC DNA]</scope>
    <source>
        <strain evidence="2">zrk13</strain>
    </source>
</reference>
<dbReference type="RefSeq" id="WP_258877350.1">
    <property type="nucleotide sequence ID" value="NZ_CP048914.1"/>
</dbReference>
<gene>
    <name evidence="1" type="ORF">G4Z02_07275</name>
</gene>